<sequence>MKGRMQNLYPLHPQPRIASMANCREIYVACSARVVDHIIIVSLRGSAITAMLVFAVTGPSAVGRGHKTGPSLLSITGAGYRKTLIRDNTDKISNKIPQWVLERLKVNFPRERKA</sequence>
<gene>
    <name evidence="1" type="ORF">RRG08_040134</name>
</gene>
<name>A0AAE0XVY3_9GAST</name>
<dbReference type="Proteomes" id="UP001283361">
    <property type="component" value="Unassembled WGS sequence"/>
</dbReference>
<evidence type="ECO:0000313" key="1">
    <source>
        <dbReference type="EMBL" id="KAK3719832.1"/>
    </source>
</evidence>
<proteinExistence type="predicted"/>
<comment type="caution">
    <text evidence="1">The sequence shown here is derived from an EMBL/GenBank/DDBJ whole genome shotgun (WGS) entry which is preliminary data.</text>
</comment>
<reference evidence="1" key="1">
    <citation type="journal article" date="2023" name="G3 (Bethesda)">
        <title>A reference genome for the long-term kleptoplast-retaining sea slug Elysia crispata morphotype clarki.</title>
        <authorList>
            <person name="Eastman K.E."/>
            <person name="Pendleton A.L."/>
            <person name="Shaikh M.A."/>
            <person name="Suttiyut T."/>
            <person name="Ogas R."/>
            <person name="Tomko P."/>
            <person name="Gavelis G."/>
            <person name="Widhalm J.R."/>
            <person name="Wisecaver J.H."/>
        </authorList>
    </citation>
    <scope>NUCLEOTIDE SEQUENCE</scope>
    <source>
        <strain evidence="1">ECLA1</strain>
    </source>
</reference>
<keyword evidence="2" id="KW-1185">Reference proteome</keyword>
<protein>
    <submittedName>
        <fullName evidence="1">Uncharacterized protein</fullName>
    </submittedName>
</protein>
<organism evidence="1 2">
    <name type="scientific">Elysia crispata</name>
    <name type="common">lettuce slug</name>
    <dbReference type="NCBI Taxonomy" id="231223"/>
    <lineage>
        <taxon>Eukaryota</taxon>
        <taxon>Metazoa</taxon>
        <taxon>Spiralia</taxon>
        <taxon>Lophotrochozoa</taxon>
        <taxon>Mollusca</taxon>
        <taxon>Gastropoda</taxon>
        <taxon>Heterobranchia</taxon>
        <taxon>Euthyneura</taxon>
        <taxon>Panpulmonata</taxon>
        <taxon>Sacoglossa</taxon>
        <taxon>Placobranchoidea</taxon>
        <taxon>Plakobranchidae</taxon>
        <taxon>Elysia</taxon>
    </lineage>
</organism>
<dbReference type="AlphaFoldDB" id="A0AAE0XVY3"/>
<accession>A0AAE0XVY3</accession>
<dbReference type="EMBL" id="JAWDGP010007412">
    <property type="protein sequence ID" value="KAK3719832.1"/>
    <property type="molecule type" value="Genomic_DNA"/>
</dbReference>
<evidence type="ECO:0000313" key="2">
    <source>
        <dbReference type="Proteomes" id="UP001283361"/>
    </source>
</evidence>